<sequence>MVRRTKADAMETRSHLLDAAEQLFSERGVTNTSMMQVAEAAGVTRGAIYHHFRNKLDLINSLMERVMLPIDEMREQVAQDEKNQNPLKQIALRTKEYVGSLETNPHARALSNILFHKCEYIDDVLPIKMRHLSGRNECIDEMAKLFNAAIDKQQIPASVDSVRAVIGLFSLIDGLVYNWLLDTDYFPLSATAEQAINAYLDGLARAA</sequence>
<dbReference type="Pfam" id="PF08361">
    <property type="entry name" value="TetR_C_2"/>
    <property type="match status" value="1"/>
</dbReference>
<dbReference type="PANTHER" id="PTHR30055">
    <property type="entry name" value="HTH-TYPE TRANSCRIPTIONAL REGULATOR RUTR"/>
    <property type="match status" value="1"/>
</dbReference>
<dbReference type="OrthoDB" id="5816932at2"/>
<feature type="DNA-binding region" description="H-T-H motif" evidence="5">
    <location>
        <begin position="33"/>
        <end position="52"/>
    </location>
</feature>
<dbReference type="SUPFAM" id="SSF46689">
    <property type="entry name" value="Homeodomain-like"/>
    <property type="match status" value="1"/>
</dbReference>
<dbReference type="SUPFAM" id="SSF48498">
    <property type="entry name" value="Tetracyclin repressor-like, C-terminal domain"/>
    <property type="match status" value="1"/>
</dbReference>
<evidence type="ECO:0000256" key="5">
    <source>
        <dbReference type="PROSITE-ProRule" id="PRU00335"/>
    </source>
</evidence>
<gene>
    <name evidence="7" type="ORF">CWI84_08255</name>
</gene>
<dbReference type="AlphaFoldDB" id="A0A432ZQ24"/>
<dbReference type="InterPro" id="IPR009057">
    <property type="entry name" value="Homeodomain-like_sf"/>
</dbReference>
<dbReference type="EMBL" id="PIQH01000007">
    <property type="protein sequence ID" value="RUO79942.1"/>
    <property type="molecule type" value="Genomic_DNA"/>
</dbReference>
<dbReference type="InterPro" id="IPR001647">
    <property type="entry name" value="HTH_TetR"/>
</dbReference>
<evidence type="ECO:0000259" key="6">
    <source>
        <dbReference type="PROSITE" id="PS50977"/>
    </source>
</evidence>
<evidence type="ECO:0000256" key="4">
    <source>
        <dbReference type="ARBA" id="ARBA00023163"/>
    </source>
</evidence>
<accession>A0A432ZQ24</accession>
<dbReference type="GO" id="GO:0003700">
    <property type="term" value="F:DNA-binding transcription factor activity"/>
    <property type="evidence" value="ECO:0007669"/>
    <property type="project" value="TreeGrafter"/>
</dbReference>
<dbReference type="Proteomes" id="UP000287996">
    <property type="component" value="Unassembled WGS sequence"/>
</dbReference>
<keyword evidence="8" id="KW-1185">Reference proteome</keyword>
<dbReference type="InterPro" id="IPR013572">
    <property type="entry name" value="Tscrpt_reg_MAATS_C"/>
</dbReference>
<protein>
    <submittedName>
        <fullName evidence="7">Multidrug transporter AcrB</fullName>
    </submittedName>
</protein>
<evidence type="ECO:0000256" key="1">
    <source>
        <dbReference type="ARBA" id="ARBA00022491"/>
    </source>
</evidence>
<comment type="caution">
    <text evidence="7">The sequence shown here is derived from an EMBL/GenBank/DDBJ whole genome shotgun (WGS) entry which is preliminary data.</text>
</comment>
<keyword evidence="2" id="KW-0805">Transcription regulation</keyword>
<dbReference type="GO" id="GO:0000976">
    <property type="term" value="F:transcription cis-regulatory region binding"/>
    <property type="evidence" value="ECO:0007669"/>
    <property type="project" value="TreeGrafter"/>
</dbReference>
<evidence type="ECO:0000313" key="7">
    <source>
        <dbReference type="EMBL" id="RUO79942.1"/>
    </source>
</evidence>
<feature type="domain" description="HTH tetR-type" evidence="6">
    <location>
        <begin position="10"/>
        <end position="70"/>
    </location>
</feature>
<dbReference type="PROSITE" id="PS01081">
    <property type="entry name" value="HTH_TETR_1"/>
    <property type="match status" value="1"/>
</dbReference>
<dbReference type="Pfam" id="PF00440">
    <property type="entry name" value="TetR_N"/>
    <property type="match status" value="1"/>
</dbReference>
<dbReference type="InterPro" id="IPR050109">
    <property type="entry name" value="HTH-type_TetR-like_transc_reg"/>
</dbReference>
<evidence type="ECO:0000313" key="8">
    <source>
        <dbReference type="Proteomes" id="UP000287996"/>
    </source>
</evidence>
<organism evidence="7 8">
    <name type="scientific">Idiomarina tyrosinivorans</name>
    <dbReference type="NCBI Taxonomy" id="1445662"/>
    <lineage>
        <taxon>Bacteria</taxon>
        <taxon>Pseudomonadati</taxon>
        <taxon>Pseudomonadota</taxon>
        <taxon>Gammaproteobacteria</taxon>
        <taxon>Alteromonadales</taxon>
        <taxon>Idiomarinaceae</taxon>
        <taxon>Idiomarina</taxon>
    </lineage>
</organism>
<keyword evidence="4" id="KW-0804">Transcription</keyword>
<dbReference type="PRINTS" id="PR00455">
    <property type="entry name" value="HTHTETR"/>
</dbReference>
<dbReference type="PROSITE" id="PS50977">
    <property type="entry name" value="HTH_TETR_2"/>
    <property type="match status" value="1"/>
</dbReference>
<name>A0A432ZQ24_9GAMM</name>
<reference evidence="7 8" key="1">
    <citation type="journal article" date="2011" name="Front. Microbiol.">
        <title>Genomic signatures of strain selection and enhancement in Bacillus atrophaeus var. globigii, a historical biowarfare simulant.</title>
        <authorList>
            <person name="Gibbons H.S."/>
            <person name="Broomall S.M."/>
            <person name="McNew L.A."/>
            <person name="Daligault H."/>
            <person name="Chapman C."/>
            <person name="Bruce D."/>
            <person name="Karavis M."/>
            <person name="Krepps M."/>
            <person name="McGregor P.A."/>
            <person name="Hong C."/>
            <person name="Park K.H."/>
            <person name="Akmal A."/>
            <person name="Feldman A."/>
            <person name="Lin J.S."/>
            <person name="Chang W.E."/>
            <person name="Higgs B.W."/>
            <person name="Demirev P."/>
            <person name="Lindquist J."/>
            <person name="Liem A."/>
            <person name="Fochler E."/>
            <person name="Read T.D."/>
            <person name="Tapia R."/>
            <person name="Johnson S."/>
            <person name="Bishop-Lilly K.A."/>
            <person name="Detter C."/>
            <person name="Han C."/>
            <person name="Sozhamannan S."/>
            <person name="Rosenzweig C.N."/>
            <person name="Skowronski E.W."/>
        </authorList>
    </citation>
    <scope>NUCLEOTIDE SEQUENCE [LARGE SCALE GENOMIC DNA]</scope>
    <source>
        <strain evidence="7 8">CC-PW-9</strain>
    </source>
</reference>
<keyword evidence="1" id="KW-0678">Repressor</keyword>
<dbReference type="Gene3D" id="1.10.357.10">
    <property type="entry name" value="Tetracycline Repressor, domain 2"/>
    <property type="match status" value="1"/>
</dbReference>
<dbReference type="InterPro" id="IPR023772">
    <property type="entry name" value="DNA-bd_HTH_TetR-type_CS"/>
</dbReference>
<evidence type="ECO:0000256" key="3">
    <source>
        <dbReference type="ARBA" id="ARBA00023125"/>
    </source>
</evidence>
<proteinExistence type="predicted"/>
<dbReference type="InterPro" id="IPR036271">
    <property type="entry name" value="Tet_transcr_reg_TetR-rel_C_sf"/>
</dbReference>
<dbReference type="PANTHER" id="PTHR30055:SF240">
    <property type="entry name" value="HTH-TYPE TRANSCRIPTIONAL REGULATOR ACRR"/>
    <property type="match status" value="1"/>
</dbReference>
<keyword evidence="3 5" id="KW-0238">DNA-binding</keyword>
<evidence type="ECO:0000256" key="2">
    <source>
        <dbReference type="ARBA" id="ARBA00023015"/>
    </source>
</evidence>